<dbReference type="PATRIC" id="fig|1345697.3.peg.1452"/>
<dbReference type="Pfam" id="PF13411">
    <property type="entry name" value="MerR_1"/>
    <property type="match status" value="1"/>
</dbReference>
<dbReference type="GO" id="GO:0003700">
    <property type="term" value="F:DNA-binding transcription factor activity"/>
    <property type="evidence" value="ECO:0007669"/>
    <property type="project" value="InterPro"/>
</dbReference>
<evidence type="ECO:0000256" key="1">
    <source>
        <dbReference type="ARBA" id="ARBA00023125"/>
    </source>
</evidence>
<gene>
    <name evidence="4" type="ORF">M493_07655</name>
</gene>
<dbReference type="CDD" id="cd04776">
    <property type="entry name" value="HTH_GnyR"/>
    <property type="match status" value="1"/>
</dbReference>
<dbReference type="InterPro" id="IPR047057">
    <property type="entry name" value="MerR_fam"/>
</dbReference>
<keyword evidence="5" id="KW-1185">Reference proteome</keyword>
<dbReference type="GO" id="GO:0003677">
    <property type="term" value="F:DNA binding"/>
    <property type="evidence" value="ECO:0007669"/>
    <property type="project" value="UniProtKB-KW"/>
</dbReference>
<organism evidence="4 5">
    <name type="scientific">Geobacillus genomosp. 3</name>
    <dbReference type="NCBI Taxonomy" id="1921421"/>
    <lineage>
        <taxon>Bacteria</taxon>
        <taxon>Bacillati</taxon>
        <taxon>Bacillota</taxon>
        <taxon>Bacilli</taxon>
        <taxon>Bacillales</taxon>
        <taxon>Anoxybacillaceae</taxon>
        <taxon>Geobacillus</taxon>
    </lineage>
</organism>
<dbReference type="InterPro" id="IPR000551">
    <property type="entry name" value="MerR-type_HTH_dom"/>
</dbReference>
<dbReference type="EMBL" id="CP006254">
    <property type="protein sequence ID" value="AGT31816.1"/>
    <property type="molecule type" value="Genomic_DNA"/>
</dbReference>
<keyword evidence="1" id="KW-0238">DNA-binding</keyword>
<dbReference type="PRINTS" id="PR00040">
    <property type="entry name" value="HTHMERR"/>
</dbReference>
<dbReference type="AlphaFoldDB" id="S6A1K2"/>
<dbReference type="PANTHER" id="PTHR30204">
    <property type="entry name" value="REDOX-CYCLING DRUG-SENSING TRANSCRIPTIONAL ACTIVATOR SOXR"/>
    <property type="match status" value="1"/>
</dbReference>
<evidence type="ECO:0000313" key="5">
    <source>
        <dbReference type="Proteomes" id="UP000015500"/>
    </source>
</evidence>
<evidence type="ECO:0000256" key="2">
    <source>
        <dbReference type="SAM" id="Coils"/>
    </source>
</evidence>
<dbReference type="SMART" id="SM00422">
    <property type="entry name" value="HTH_MERR"/>
    <property type="match status" value="1"/>
</dbReference>
<reference evidence="4 5" key="1">
    <citation type="journal article" date="2014" name="Genome Announc.">
        <title>Complete Genome Sequence of the Thermophilic Polychlorinated Biphenyl Degrader Geobacillus sp. Strain JF8 (NBRC 109937).</title>
        <authorList>
            <person name="Shintani M."/>
            <person name="Ohtsubo Y."/>
            <person name="Fukuda K."/>
            <person name="Hosoyama A."/>
            <person name="Ohji S."/>
            <person name="Yamazoe A."/>
            <person name="Fujita N."/>
            <person name="Nagata Y."/>
            <person name="Tsuda M."/>
            <person name="Hatta T."/>
            <person name="Kimbara K."/>
        </authorList>
    </citation>
    <scope>NUCLEOTIDE SEQUENCE [LARGE SCALE GENOMIC DNA]</scope>
    <source>
        <strain evidence="4 5">JF8</strain>
    </source>
</reference>
<evidence type="ECO:0000313" key="4">
    <source>
        <dbReference type="EMBL" id="AGT31816.1"/>
    </source>
</evidence>
<dbReference type="PANTHER" id="PTHR30204:SF58">
    <property type="entry name" value="HTH-TYPE TRANSCRIPTIONAL REGULATOR YFMP"/>
    <property type="match status" value="1"/>
</dbReference>
<dbReference type="Proteomes" id="UP000015500">
    <property type="component" value="Chromosome"/>
</dbReference>
<dbReference type="Gene3D" id="1.10.1660.10">
    <property type="match status" value="1"/>
</dbReference>
<dbReference type="InterPro" id="IPR009061">
    <property type="entry name" value="DNA-bd_dom_put_sf"/>
</dbReference>
<accession>S6A1K2</accession>
<dbReference type="SUPFAM" id="SSF46955">
    <property type="entry name" value="Putative DNA-binding domain"/>
    <property type="match status" value="1"/>
</dbReference>
<protein>
    <submittedName>
        <fullName evidence="4">MerR family transcriptional regulator</fullName>
    </submittedName>
</protein>
<dbReference type="OrthoDB" id="9791488at2"/>
<dbReference type="KEGG" id="gjf:M493_07655"/>
<proteinExistence type="predicted"/>
<feature type="domain" description="HTH merR-type" evidence="3">
    <location>
        <begin position="3"/>
        <end position="71"/>
    </location>
</feature>
<sequence>MRYFTISELAQEFDVSTRTIRYYEERGLLSPIRTESGQRLYPKKERAKLKLILRGKRFGFSLEEIHDMIALFDEDRTGRKQLEKTIEYGRRKLKEVSERIDDLLQLKAEMEALLFDGVGRNGKSVCCFEPTA</sequence>
<feature type="coiled-coil region" evidence="2">
    <location>
        <begin position="79"/>
        <end position="113"/>
    </location>
</feature>
<name>S6A1K2_GEOG3</name>
<dbReference type="HOGENOM" id="CLU_060077_3_2_9"/>
<evidence type="ECO:0000259" key="3">
    <source>
        <dbReference type="PROSITE" id="PS50937"/>
    </source>
</evidence>
<dbReference type="RefSeq" id="WP_020959625.1">
    <property type="nucleotide sequence ID" value="NC_022080.4"/>
</dbReference>
<dbReference type="PROSITE" id="PS50937">
    <property type="entry name" value="HTH_MERR_2"/>
    <property type="match status" value="1"/>
</dbReference>
<keyword evidence="2" id="KW-0175">Coiled coil</keyword>
<dbReference type="STRING" id="1921421.M493_07655"/>